<proteinExistence type="predicted"/>
<feature type="domain" description="Transmembrane protein TMEM132 second Ig-like" evidence="1">
    <location>
        <begin position="21"/>
        <end position="130"/>
    </location>
</feature>
<reference evidence="2" key="1">
    <citation type="journal article" date="2020" name="J Insects Food Feed">
        <title>The yellow mealworm (Tenebrio molitor) genome: a resource for the emerging insects as food and feed industry.</title>
        <authorList>
            <person name="Eriksson T."/>
            <person name="Andere A."/>
            <person name="Kelstrup H."/>
            <person name="Emery V."/>
            <person name="Picard C."/>
        </authorList>
    </citation>
    <scope>NUCLEOTIDE SEQUENCE</scope>
    <source>
        <strain evidence="2">Stoneville</strain>
        <tissue evidence="2">Whole head</tissue>
    </source>
</reference>
<dbReference type="EMBL" id="JABDTM020022192">
    <property type="protein sequence ID" value="KAH0816027.1"/>
    <property type="molecule type" value="Genomic_DNA"/>
</dbReference>
<sequence length="208" mass="22980">MFFSTGPAIDLQDLATHHLDMSAHIVRNEIPRDSPVLRVLFHTGTDPGGRRQILLARHHQRVCIVLHASLGTRPPLHAACSPDGEDGVCLTQITIPSSWWPPLPSPDKDGRPGKITKTPPRLVQVAYSVMEPRPDDAEGCHAKMQIQPSTVLGNVPLVPPKGAYKELKLTDAIMMLLPHPPLFPKSRMHVPVFIDREKAKLLTAIVIR</sequence>
<comment type="caution">
    <text evidence="2">The sequence shown here is derived from an EMBL/GenBank/DDBJ whole genome shotgun (WGS) entry which is preliminary data.</text>
</comment>
<protein>
    <recommendedName>
        <fullName evidence="1">Transmembrane protein TMEM132 second Ig-like domain-containing protein</fullName>
    </recommendedName>
</protein>
<dbReference type="PANTHER" id="PTHR13388:SF11">
    <property type="entry name" value="DETONATOR, ISOFORM E"/>
    <property type="match status" value="1"/>
</dbReference>
<reference evidence="2" key="2">
    <citation type="submission" date="2021-08" db="EMBL/GenBank/DDBJ databases">
        <authorList>
            <person name="Eriksson T."/>
        </authorList>
    </citation>
    <scope>NUCLEOTIDE SEQUENCE</scope>
    <source>
        <strain evidence="2">Stoneville</strain>
        <tissue evidence="2">Whole head</tissue>
    </source>
</reference>
<dbReference type="InterPro" id="IPR055422">
    <property type="entry name" value="Ig_TMEM132_2nd"/>
</dbReference>
<keyword evidence="3" id="KW-1185">Reference proteome</keyword>
<dbReference type="Pfam" id="PF23481">
    <property type="entry name" value="Ig_TMEM132_2nd"/>
    <property type="match status" value="1"/>
</dbReference>
<dbReference type="Proteomes" id="UP000719412">
    <property type="component" value="Unassembled WGS sequence"/>
</dbReference>
<name>A0A8J6HKL5_TENMO</name>
<dbReference type="AlphaFoldDB" id="A0A8J6HKL5"/>
<dbReference type="PANTHER" id="PTHR13388">
    <property type="entry name" value="DETONATOR, ISOFORM E"/>
    <property type="match status" value="1"/>
</dbReference>
<organism evidence="2 3">
    <name type="scientific">Tenebrio molitor</name>
    <name type="common">Yellow mealworm beetle</name>
    <dbReference type="NCBI Taxonomy" id="7067"/>
    <lineage>
        <taxon>Eukaryota</taxon>
        <taxon>Metazoa</taxon>
        <taxon>Ecdysozoa</taxon>
        <taxon>Arthropoda</taxon>
        <taxon>Hexapoda</taxon>
        <taxon>Insecta</taxon>
        <taxon>Pterygota</taxon>
        <taxon>Neoptera</taxon>
        <taxon>Endopterygota</taxon>
        <taxon>Coleoptera</taxon>
        <taxon>Polyphaga</taxon>
        <taxon>Cucujiformia</taxon>
        <taxon>Tenebrionidae</taxon>
        <taxon>Tenebrio</taxon>
    </lineage>
</organism>
<accession>A0A8J6HKL5</accession>
<gene>
    <name evidence="2" type="ORF">GEV33_006764</name>
</gene>
<evidence type="ECO:0000313" key="2">
    <source>
        <dbReference type="EMBL" id="KAH0816027.1"/>
    </source>
</evidence>
<evidence type="ECO:0000259" key="1">
    <source>
        <dbReference type="Pfam" id="PF23481"/>
    </source>
</evidence>
<dbReference type="InterPro" id="IPR026307">
    <property type="entry name" value="TMEM132"/>
</dbReference>
<evidence type="ECO:0000313" key="3">
    <source>
        <dbReference type="Proteomes" id="UP000719412"/>
    </source>
</evidence>